<dbReference type="SUPFAM" id="SSF50199">
    <property type="entry name" value="Staphylococcal nuclease"/>
    <property type="match status" value="1"/>
</dbReference>
<dbReference type="AlphaFoldDB" id="A0A382HXU9"/>
<feature type="domain" description="TNase-like" evidence="1">
    <location>
        <begin position="36"/>
        <end position="154"/>
    </location>
</feature>
<sequence>MSLVALFLFVVWIQTKGSPDTPIRPEGCATILCCKNCDSLRVTSIIDGDTFNSTAGKVRLFGIDTPEKGEPCFFKAKSRLTELAGSTVRVEKGPRSQDLYGRLLFYIYTKQGESIDEIMVTEGLAHAWTLDGQHANILKMAAADALNNSTGCLW</sequence>
<dbReference type="Gene3D" id="2.40.50.90">
    <property type="match status" value="1"/>
</dbReference>
<evidence type="ECO:0000259" key="1">
    <source>
        <dbReference type="PROSITE" id="PS50830"/>
    </source>
</evidence>
<reference evidence="2" key="1">
    <citation type="submission" date="2018-05" db="EMBL/GenBank/DDBJ databases">
        <authorList>
            <person name="Lanie J.A."/>
            <person name="Ng W.-L."/>
            <person name="Kazmierczak K.M."/>
            <person name="Andrzejewski T.M."/>
            <person name="Davidsen T.M."/>
            <person name="Wayne K.J."/>
            <person name="Tettelin H."/>
            <person name="Glass J.I."/>
            <person name="Rusch D."/>
            <person name="Podicherti R."/>
            <person name="Tsui H.-C.T."/>
            <person name="Winkler M.E."/>
        </authorList>
    </citation>
    <scope>NUCLEOTIDE SEQUENCE</scope>
</reference>
<dbReference type="EMBL" id="UINC01063788">
    <property type="protein sequence ID" value="SVB91787.1"/>
    <property type="molecule type" value="Genomic_DNA"/>
</dbReference>
<proteinExistence type="predicted"/>
<protein>
    <recommendedName>
        <fullName evidence="1">TNase-like domain-containing protein</fullName>
    </recommendedName>
</protein>
<accession>A0A382HXU9</accession>
<dbReference type="InterPro" id="IPR035437">
    <property type="entry name" value="SNase_OB-fold_sf"/>
</dbReference>
<dbReference type="PROSITE" id="PS50830">
    <property type="entry name" value="TNASE_3"/>
    <property type="match status" value="1"/>
</dbReference>
<dbReference type="InterPro" id="IPR016071">
    <property type="entry name" value="Staphylococal_nuclease_OB-fold"/>
</dbReference>
<gene>
    <name evidence="2" type="ORF">METZ01_LOCUS244641</name>
</gene>
<organism evidence="2">
    <name type="scientific">marine metagenome</name>
    <dbReference type="NCBI Taxonomy" id="408172"/>
    <lineage>
        <taxon>unclassified sequences</taxon>
        <taxon>metagenomes</taxon>
        <taxon>ecological metagenomes</taxon>
    </lineage>
</organism>
<evidence type="ECO:0000313" key="2">
    <source>
        <dbReference type="EMBL" id="SVB91787.1"/>
    </source>
</evidence>
<dbReference type="Pfam" id="PF00565">
    <property type="entry name" value="SNase"/>
    <property type="match status" value="1"/>
</dbReference>
<dbReference type="SMART" id="SM00318">
    <property type="entry name" value="SNc"/>
    <property type="match status" value="1"/>
</dbReference>
<name>A0A382HXU9_9ZZZZ</name>